<dbReference type="Gene3D" id="1.10.287.1490">
    <property type="match status" value="1"/>
</dbReference>
<evidence type="ECO:0000313" key="4">
    <source>
        <dbReference type="Proteomes" id="UP001140091"/>
    </source>
</evidence>
<dbReference type="Proteomes" id="UP001140091">
    <property type="component" value="Unassembled WGS sequence"/>
</dbReference>
<feature type="non-terminal residue" evidence="3">
    <location>
        <position position="456"/>
    </location>
</feature>
<dbReference type="AlphaFoldDB" id="A0A9W8MNC6"/>
<sequence>MPQRREIYFYYVLYGLISLRKDSRQNEPHRYFTKSDILEAEEGLAQMELNVFIERRDEGPEDLESSFRFTQIGADMLDGLLSLGNTQPEPVNGGSSRPQREVVKKRVAGVARKKSRVLAAGVNAIRRKHFIRTSGFQKYSLASVNTQLQREKKKNTLQAARLARTGSFTNSSLSRAGSVVNVGDSTSDGTSIAQGPRTPIRRRLTAQGSILAEGAPPTPGPEPQPHEDVMSDAMDVDVDVQDPDPVDMNATPVVPQRSIDPVMAYPSPASVQRPQAGNTDLDTQAGSSEAAEVQETPSRATQSTGDQSTSYLSRFSLWRMFNGGGSGGGSGGSTLLDVNEANKKVNELECSLKETQARLEAAISANSAKEGDISTLQHERAELQRQLNEVRRELDDVKRELSDTMAKLEGVKNENLEQARAIERLETIERTMGTIASAIRANPNTMQMVEESLTSW</sequence>
<feature type="compositionally biased region" description="Polar residues" evidence="2">
    <location>
        <begin position="269"/>
        <end position="287"/>
    </location>
</feature>
<protein>
    <submittedName>
        <fullName evidence="3">Uncharacterized protein</fullName>
    </submittedName>
</protein>
<gene>
    <name evidence="3" type="ORF">H1R20_g2309</name>
</gene>
<evidence type="ECO:0000256" key="1">
    <source>
        <dbReference type="SAM" id="Coils"/>
    </source>
</evidence>
<evidence type="ECO:0000313" key="3">
    <source>
        <dbReference type="EMBL" id="KAJ2934779.1"/>
    </source>
</evidence>
<keyword evidence="1" id="KW-0175">Coiled coil</keyword>
<reference evidence="3" key="1">
    <citation type="submission" date="2022-06" db="EMBL/GenBank/DDBJ databases">
        <title>Genome Sequence of Candolleomyces eurysporus.</title>
        <authorList>
            <person name="Buettner E."/>
        </authorList>
    </citation>
    <scope>NUCLEOTIDE SEQUENCE</scope>
    <source>
        <strain evidence="3">VTCC 930004</strain>
    </source>
</reference>
<keyword evidence="4" id="KW-1185">Reference proteome</keyword>
<feature type="region of interest" description="Disordered" evidence="2">
    <location>
        <begin position="179"/>
        <end position="201"/>
    </location>
</feature>
<evidence type="ECO:0000256" key="2">
    <source>
        <dbReference type="SAM" id="MobiDB-lite"/>
    </source>
</evidence>
<feature type="region of interest" description="Disordered" evidence="2">
    <location>
        <begin position="238"/>
        <end position="308"/>
    </location>
</feature>
<feature type="compositionally biased region" description="Polar residues" evidence="2">
    <location>
        <begin position="295"/>
        <end position="308"/>
    </location>
</feature>
<feature type="coiled-coil region" evidence="1">
    <location>
        <begin position="338"/>
        <end position="431"/>
    </location>
</feature>
<dbReference type="OrthoDB" id="2997796at2759"/>
<name>A0A9W8MNC6_9AGAR</name>
<feature type="compositionally biased region" description="Polar residues" evidence="2">
    <location>
        <begin position="183"/>
        <end position="193"/>
    </location>
</feature>
<comment type="caution">
    <text evidence="3">The sequence shown here is derived from an EMBL/GenBank/DDBJ whole genome shotgun (WGS) entry which is preliminary data.</text>
</comment>
<dbReference type="EMBL" id="JANBPK010000709">
    <property type="protein sequence ID" value="KAJ2934779.1"/>
    <property type="molecule type" value="Genomic_DNA"/>
</dbReference>
<accession>A0A9W8MNC6</accession>
<proteinExistence type="predicted"/>
<organism evidence="3 4">
    <name type="scientific">Candolleomyces eurysporus</name>
    <dbReference type="NCBI Taxonomy" id="2828524"/>
    <lineage>
        <taxon>Eukaryota</taxon>
        <taxon>Fungi</taxon>
        <taxon>Dikarya</taxon>
        <taxon>Basidiomycota</taxon>
        <taxon>Agaricomycotina</taxon>
        <taxon>Agaricomycetes</taxon>
        <taxon>Agaricomycetidae</taxon>
        <taxon>Agaricales</taxon>
        <taxon>Agaricineae</taxon>
        <taxon>Psathyrellaceae</taxon>
        <taxon>Candolleomyces</taxon>
    </lineage>
</organism>